<evidence type="ECO:0000313" key="2">
    <source>
        <dbReference type="Ensembl" id="ENSNMLP00000007348.1"/>
    </source>
</evidence>
<feature type="region of interest" description="Disordered" evidence="1">
    <location>
        <begin position="89"/>
        <end position="215"/>
    </location>
</feature>
<feature type="compositionally biased region" description="Basic and acidic residues" evidence="1">
    <location>
        <begin position="1"/>
        <end position="18"/>
    </location>
</feature>
<evidence type="ECO:0000256" key="1">
    <source>
        <dbReference type="SAM" id="MobiDB-lite"/>
    </source>
</evidence>
<dbReference type="AlphaFoldDB" id="A0A8C6WHI3"/>
<reference evidence="2" key="1">
    <citation type="submission" date="2025-08" db="UniProtKB">
        <authorList>
            <consortium name="Ensembl"/>
        </authorList>
    </citation>
    <scope>IDENTIFICATION</scope>
</reference>
<reference evidence="2" key="2">
    <citation type="submission" date="2025-09" db="UniProtKB">
        <authorList>
            <consortium name="Ensembl"/>
        </authorList>
    </citation>
    <scope>IDENTIFICATION</scope>
</reference>
<name>A0A8C6WHI3_9GOBI</name>
<feature type="compositionally biased region" description="Basic and acidic residues" evidence="1">
    <location>
        <begin position="89"/>
        <end position="109"/>
    </location>
</feature>
<organism evidence="2 3">
    <name type="scientific">Neogobius melanostomus</name>
    <name type="common">round goby</name>
    <dbReference type="NCBI Taxonomy" id="47308"/>
    <lineage>
        <taxon>Eukaryota</taxon>
        <taxon>Metazoa</taxon>
        <taxon>Chordata</taxon>
        <taxon>Craniata</taxon>
        <taxon>Vertebrata</taxon>
        <taxon>Euteleostomi</taxon>
        <taxon>Actinopterygii</taxon>
        <taxon>Neopterygii</taxon>
        <taxon>Teleostei</taxon>
        <taxon>Neoteleostei</taxon>
        <taxon>Acanthomorphata</taxon>
        <taxon>Gobiaria</taxon>
        <taxon>Gobiiformes</taxon>
        <taxon>Gobioidei</taxon>
        <taxon>Gobiidae</taxon>
        <taxon>Benthophilinae</taxon>
        <taxon>Neogobiini</taxon>
        <taxon>Neogobius</taxon>
    </lineage>
</organism>
<dbReference type="Proteomes" id="UP000694523">
    <property type="component" value="Unplaced"/>
</dbReference>
<dbReference type="PANTHER" id="PTHR13585:SF19">
    <property type="entry name" value="ZINC FINGER CCCH DOMAIN-CONTAINING PROTEIN 13"/>
    <property type="match status" value="1"/>
</dbReference>
<accession>A0A8C6WHI3</accession>
<protein>
    <submittedName>
        <fullName evidence="2">Uncharacterized protein</fullName>
    </submittedName>
</protein>
<feature type="compositionally biased region" description="Basic residues" evidence="1">
    <location>
        <begin position="178"/>
        <end position="188"/>
    </location>
</feature>
<dbReference type="PANTHER" id="PTHR13585">
    <property type="entry name" value="CHASCON, ISOFORM D-RELATED"/>
    <property type="match status" value="1"/>
</dbReference>
<evidence type="ECO:0000313" key="3">
    <source>
        <dbReference type="Proteomes" id="UP000694523"/>
    </source>
</evidence>
<feature type="compositionally biased region" description="Basic and acidic residues" evidence="1">
    <location>
        <begin position="189"/>
        <end position="207"/>
    </location>
</feature>
<dbReference type="SMR" id="A0A8C6WHI3"/>
<feature type="compositionally biased region" description="Basic and acidic residues" evidence="1">
    <location>
        <begin position="25"/>
        <end position="49"/>
    </location>
</feature>
<sequence>MKNKRQDVDSENIKRDVDEPTTATTRRDSSRGRHREKEDIKITKERTPASEEEAPEWETAREDSDIGDYDYELSLEMKRQKIQRELMKLEQENQDKRDDIVIKKDEAPGKSRTTVAKQASPEPMSSKDSPSRKSSGSPKHKGGAKTPGSGKKEKKAAVASSPVAESPPPPVPLDLPLGKKHKTKHKNKEKAEEKLKEKERGRDLDKHKDKKDKRR</sequence>
<dbReference type="InterPro" id="IPR052824">
    <property type="entry name" value="m6A_RNA_Methylation_Regulator"/>
</dbReference>
<keyword evidence="3" id="KW-1185">Reference proteome</keyword>
<dbReference type="Ensembl" id="ENSNMLT00000008370.1">
    <property type="protein sequence ID" value="ENSNMLP00000007348.1"/>
    <property type="gene ID" value="ENSNMLG00000005283.1"/>
</dbReference>
<proteinExistence type="predicted"/>
<feature type="compositionally biased region" description="Low complexity" evidence="1">
    <location>
        <begin position="123"/>
        <end position="137"/>
    </location>
</feature>
<feature type="region of interest" description="Disordered" evidence="1">
    <location>
        <begin position="1"/>
        <end position="68"/>
    </location>
</feature>